<dbReference type="RefSeq" id="WP_343988518.1">
    <property type="nucleotide sequence ID" value="NZ_BAAAJG010000029.1"/>
</dbReference>
<gene>
    <name evidence="2" type="ORF">ACFSCY_02645</name>
</gene>
<proteinExistence type="predicted"/>
<evidence type="ECO:0000313" key="3">
    <source>
        <dbReference type="Proteomes" id="UP001597145"/>
    </source>
</evidence>
<reference evidence="3" key="1">
    <citation type="journal article" date="2019" name="Int. J. Syst. Evol. Microbiol.">
        <title>The Global Catalogue of Microorganisms (GCM) 10K type strain sequencing project: providing services to taxonomists for standard genome sequencing and annotation.</title>
        <authorList>
            <consortium name="The Broad Institute Genomics Platform"/>
            <consortium name="The Broad Institute Genome Sequencing Center for Infectious Disease"/>
            <person name="Wu L."/>
            <person name="Ma J."/>
        </authorList>
    </citation>
    <scope>NUCLEOTIDE SEQUENCE [LARGE SCALE GENOMIC DNA]</scope>
    <source>
        <strain evidence="3">JCM 12165</strain>
    </source>
</reference>
<sequence length="163" mass="17767">MGASDSGSTADKLDSPESATLVLRPFGQEDGFPTVQRLDLVRAVRDDLLGLVDVREPADASQDWAAFSGRVGSIAFRQDFSSPGRVDLRQVAGDPVVGRIARDVAALVTAGSWSRLRLCANDVCREAFYDTTRSRTRRWHSYEICGNRSNVAAYRARSGSRAS</sequence>
<dbReference type="InterPro" id="IPR021005">
    <property type="entry name" value="Znf_CGNR"/>
</dbReference>
<keyword evidence="3" id="KW-1185">Reference proteome</keyword>
<dbReference type="SUPFAM" id="SSF160904">
    <property type="entry name" value="Jann2411-like"/>
    <property type="match status" value="1"/>
</dbReference>
<evidence type="ECO:0000313" key="2">
    <source>
        <dbReference type="EMBL" id="MFD1528330.1"/>
    </source>
</evidence>
<dbReference type="PANTHER" id="PTHR35525">
    <property type="entry name" value="BLL6575 PROTEIN"/>
    <property type="match status" value="1"/>
</dbReference>
<dbReference type="EMBL" id="JBHUCP010000002">
    <property type="protein sequence ID" value="MFD1528330.1"/>
    <property type="molecule type" value="Genomic_DNA"/>
</dbReference>
<dbReference type="Pfam" id="PF11706">
    <property type="entry name" value="zf-CGNR"/>
    <property type="match status" value="1"/>
</dbReference>
<dbReference type="PANTHER" id="PTHR35525:SF3">
    <property type="entry name" value="BLL6575 PROTEIN"/>
    <property type="match status" value="1"/>
</dbReference>
<dbReference type="Gene3D" id="1.10.3300.10">
    <property type="entry name" value="Jann2411-like domain"/>
    <property type="match status" value="1"/>
</dbReference>
<accession>A0ABW4FCD0</accession>
<dbReference type="InterPro" id="IPR010852">
    <property type="entry name" value="ABATE"/>
</dbReference>
<name>A0ABW4FCD0_9PSEU</name>
<comment type="caution">
    <text evidence="2">The sequence shown here is derived from an EMBL/GenBank/DDBJ whole genome shotgun (WGS) entry which is preliminary data.</text>
</comment>
<evidence type="ECO:0000259" key="1">
    <source>
        <dbReference type="Pfam" id="PF11706"/>
    </source>
</evidence>
<protein>
    <submittedName>
        <fullName evidence="2">CGNR zinc finger domain-containing protein</fullName>
    </submittedName>
</protein>
<dbReference type="InterPro" id="IPR023286">
    <property type="entry name" value="ABATE_dom_sf"/>
</dbReference>
<dbReference type="Proteomes" id="UP001597145">
    <property type="component" value="Unassembled WGS sequence"/>
</dbReference>
<feature type="domain" description="Zinc finger CGNR" evidence="1">
    <location>
        <begin position="115"/>
        <end position="157"/>
    </location>
</feature>
<organism evidence="2 3">
    <name type="scientific">Pseudonocardia aurantiaca</name>
    <dbReference type="NCBI Taxonomy" id="75290"/>
    <lineage>
        <taxon>Bacteria</taxon>
        <taxon>Bacillati</taxon>
        <taxon>Actinomycetota</taxon>
        <taxon>Actinomycetes</taxon>
        <taxon>Pseudonocardiales</taxon>
        <taxon>Pseudonocardiaceae</taxon>
        <taxon>Pseudonocardia</taxon>
    </lineage>
</organism>